<keyword evidence="3" id="KW-0677">Repeat</keyword>
<dbReference type="SMART" id="SM00355">
    <property type="entry name" value="ZnF_C2H2"/>
    <property type="match status" value="31"/>
</dbReference>
<evidence type="ECO:0000256" key="6">
    <source>
        <dbReference type="ARBA" id="ARBA00023242"/>
    </source>
</evidence>
<protein>
    <submittedName>
        <fullName evidence="9">Zinc finger protein 208</fullName>
    </submittedName>
</protein>
<dbReference type="PANTHER" id="PTHR24376:SF216">
    <property type="entry name" value="ZINC FINGER PROTEIN 420-LIKE"/>
    <property type="match status" value="1"/>
</dbReference>
<accession>A0A8D8KGW4</accession>
<dbReference type="Gene3D" id="3.30.160.60">
    <property type="entry name" value="Classic Zinc Finger"/>
    <property type="match status" value="12"/>
</dbReference>
<feature type="domain" description="C2H2-type" evidence="8">
    <location>
        <begin position="1481"/>
        <end position="1510"/>
    </location>
</feature>
<evidence type="ECO:0000256" key="2">
    <source>
        <dbReference type="ARBA" id="ARBA00022723"/>
    </source>
</evidence>
<feature type="domain" description="C2H2-type" evidence="8">
    <location>
        <begin position="56"/>
        <end position="76"/>
    </location>
</feature>
<dbReference type="InterPro" id="IPR013087">
    <property type="entry name" value="Znf_C2H2_type"/>
</dbReference>
<keyword evidence="6" id="KW-0539">Nucleus</keyword>
<dbReference type="EMBL" id="HBUE01213456">
    <property type="protein sequence ID" value="CAG6535506.1"/>
    <property type="molecule type" value="Transcribed_RNA"/>
</dbReference>
<proteinExistence type="predicted"/>
<dbReference type="SUPFAM" id="SSF57667">
    <property type="entry name" value="beta-beta-alpha zinc fingers"/>
    <property type="match status" value="10"/>
</dbReference>
<evidence type="ECO:0000256" key="1">
    <source>
        <dbReference type="ARBA" id="ARBA00004123"/>
    </source>
</evidence>
<dbReference type="GO" id="GO:0005634">
    <property type="term" value="C:nucleus"/>
    <property type="evidence" value="ECO:0007669"/>
    <property type="project" value="UniProtKB-SubCell"/>
</dbReference>
<evidence type="ECO:0000256" key="5">
    <source>
        <dbReference type="ARBA" id="ARBA00022833"/>
    </source>
</evidence>
<dbReference type="Pfam" id="PF00096">
    <property type="entry name" value="zf-C2H2"/>
    <property type="match status" value="3"/>
</dbReference>
<dbReference type="PANTHER" id="PTHR24376">
    <property type="entry name" value="ZINC FINGER PROTEIN"/>
    <property type="match status" value="1"/>
</dbReference>
<dbReference type="EMBL" id="HBUE01319963">
    <property type="protein sequence ID" value="CAG6587492.1"/>
    <property type="molecule type" value="Transcribed_RNA"/>
</dbReference>
<keyword evidence="4 7" id="KW-0863">Zinc-finger</keyword>
<feature type="domain" description="C2H2-type" evidence="8">
    <location>
        <begin position="682"/>
        <end position="709"/>
    </location>
</feature>
<evidence type="ECO:0000256" key="4">
    <source>
        <dbReference type="ARBA" id="ARBA00022771"/>
    </source>
</evidence>
<feature type="domain" description="C2H2-type" evidence="8">
    <location>
        <begin position="304"/>
        <end position="331"/>
    </location>
</feature>
<feature type="domain" description="C2H2-type" evidence="8">
    <location>
        <begin position="1337"/>
        <end position="1364"/>
    </location>
</feature>
<comment type="subcellular location">
    <subcellularLocation>
        <location evidence="1">Nucleus</location>
    </subcellularLocation>
</comment>
<dbReference type="GO" id="GO:0008270">
    <property type="term" value="F:zinc ion binding"/>
    <property type="evidence" value="ECO:0007669"/>
    <property type="project" value="UniProtKB-KW"/>
</dbReference>
<dbReference type="PROSITE" id="PS50157">
    <property type="entry name" value="ZINC_FINGER_C2H2_2"/>
    <property type="match status" value="15"/>
</dbReference>
<feature type="domain" description="C2H2-type" evidence="8">
    <location>
        <begin position="1178"/>
        <end position="1205"/>
    </location>
</feature>
<feature type="domain" description="C2H2-type" evidence="8">
    <location>
        <begin position="588"/>
        <end position="615"/>
    </location>
</feature>
<dbReference type="InterPro" id="IPR036236">
    <property type="entry name" value="Znf_C2H2_sf"/>
</dbReference>
<reference evidence="9" key="1">
    <citation type="submission" date="2021-05" db="EMBL/GenBank/DDBJ databases">
        <authorList>
            <person name="Alioto T."/>
            <person name="Alioto T."/>
            <person name="Gomez Garrido J."/>
        </authorList>
    </citation>
    <scope>NUCLEOTIDE SEQUENCE</scope>
</reference>
<feature type="domain" description="C2H2-type" evidence="8">
    <location>
        <begin position="840"/>
        <end position="867"/>
    </location>
</feature>
<evidence type="ECO:0000256" key="3">
    <source>
        <dbReference type="ARBA" id="ARBA00022737"/>
    </source>
</evidence>
<dbReference type="PROSITE" id="PS00028">
    <property type="entry name" value="ZINC_FINGER_C2H2_1"/>
    <property type="match status" value="11"/>
</dbReference>
<sequence length="1752" mass="197677">MDNVPSTSSEMDPDPFTSMLLAPEHIKVEAPLDIPPERVVAPKPSRSIRAKPIRSFGCDRGCGKSFFAEAALVRHQASCRTACPECGLLLKSPRGLRLHMENRHKCVKPYECRVKTGCPERFTRMQDRRAHEVVCGKGAKVKERRCSVCDKSFPTMTMRVVHESKCGLTTQCQICGITTESVLGMVYHMNKHKGLAPFPCRKGGGCGERFPGPEARNSHEAKCNETGQSASEELPCLNCGEKFANHAHLLKHFKLCQFELKVDSGQALALKQEPEAEGLCQGCGQRFPSAGALGIHQIQCKLATTCTICSKEFKTNLGLTYHMNSHYGLLPFECRTTPGCPLRFSNPYRRLRHEQKCSAEMGPINTAEEPFRCETCNKVFPTAQKRDTHLMICGLTTTCAICGNTTRSTQSMAYHMNMHRGIKPYECREGTGCGLRFYSPWARNNHKKVCKKNNKKIIDVETPVVSSVKMEASQNQTNSEDLSSVNIKQEVELNDEQMETSQNQTNADAPLSVQIKPEVEPDDVQIEAQTEASQNQTISEAHIKHEIEPIDEQMEAQKSKAKRCPGCNKAFASEAFLTEHRKCCVASRECWICAKKFATRESLKFHLNKHNGVNPYQCRVTPGCQARFYNSIKRNYHETDCARLGGSDESGQPNSLECPSCSAKFASTVALSQHQVRCNVPTVCIICGRTMASFTSLQYHMNKHKGLKPYHCSNCPAKYSNPGARNQHEQRCLRRKNPAGKLKPNTLTLCDRCGQDCRTVRQLRKHQNNCSVSKTCGICNRVLHSHNALRAHLNRHNNVKPYQCRESVQCGARFHASGQRNTHERGCPFRAKTSDGSGQITCEGCGKSFTKAVHLQSHETLCVGRQFGADSGEDLEELPEDPILPVGEQECESKPIENHEDPAPATWSTTSCVGCGEDFASTELLQSHKQSCGTKKTCTVCRKSVVIDHFEYHMNRHSGVNPYRCRVRDGCPAAFHNPWLRNKHERICRGGPEKKTDPEDGKCRRCGKELDRQTMLHVCEGLEVEKEEKVVKWSYTKEVEPSSVKVESVDVKVEVKKSVDEEDLLEVTFEQPVDLRFFCEACGKEFNSSELRNKHTSSCDKALPYQCRLSAECPERFANAQYRRNHEVICGKSRRLGGKSAKVELVACRNCGKVGGGKQLLRVHRELCGPEVELPAELRCTVCSEVSNSVEKLQKHLDEHNREKLLKCRASANCLESFKHQRTRIDHELECTAAGQTICSKCFKLLPNPDSLEDHEDSCQGDEFICRLCDATYSDVLGLRKHLLNHENPGQHARWWEKPTRNPVTPNRQRYSCENCGQEFVTQEELQKHPALCKFVYRCAECPAAFAKALSLKFHENMHTGAKPFECRKEGCTKGFANPYHRRAHEELCGTSKAEEHLKKVEQGGTSTAAKVFPCPHCTATFKAVNELKYHVNEHKANKMFPCRQSDDCQETFTTRGIRLKHEAICGKLAAPKQPRKVELIACKDCGKVFSNLQYLRIHKQKCAGSEEGPPSNLKCTLCTVISPDVKALQEHLDGHNREKPFQCRISKACSESYINERQRGNHELVCNADGQVICQRCFKLCPCLETLKSHEKTCRGTEFPCRLCEVVLRTRNSPLVHYLRHDNEKRQSNRMHVCPSCDKQFHKRTNFLLHLKEHNIDPSDLKLKCEICAATFKAMKTMEIHMNCHKGIKSYKCRYQGCEEAFFQSNAREVHEQNCTKVSLTCDICELKLVCMRDYQLHIRSHDAANCLEGL</sequence>
<feature type="domain" description="C2H2-type" evidence="8">
    <location>
        <begin position="81"/>
        <end position="109"/>
    </location>
</feature>
<organism evidence="9">
    <name type="scientific">Culex pipiens</name>
    <name type="common">House mosquito</name>
    <dbReference type="NCBI Taxonomy" id="7175"/>
    <lineage>
        <taxon>Eukaryota</taxon>
        <taxon>Metazoa</taxon>
        <taxon>Ecdysozoa</taxon>
        <taxon>Arthropoda</taxon>
        <taxon>Hexapoda</taxon>
        <taxon>Insecta</taxon>
        <taxon>Pterygota</taxon>
        <taxon>Neoptera</taxon>
        <taxon>Endopterygota</taxon>
        <taxon>Diptera</taxon>
        <taxon>Nematocera</taxon>
        <taxon>Culicoidea</taxon>
        <taxon>Culicidae</taxon>
        <taxon>Culicinae</taxon>
        <taxon>Culicini</taxon>
        <taxon>Culex</taxon>
        <taxon>Culex</taxon>
    </lineage>
</organism>
<feature type="domain" description="C2H2-type" evidence="8">
    <location>
        <begin position="1664"/>
        <end position="1691"/>
    </location>
</feature>
<feature type="domain" description="C2H2-type" evidence="8">
    <location>
        <begin position="1311"/>
        <end position="1329"/>
    </location>
</feature>
<feature type="domain" description="C2H2-type" evidence="8">
    <location>
        <begin position="774"/>
        <end position="801"/>
    </location>
</feature>
<evidence type="ECO:0000313" key="9">
    <source>
        <dbReference type="EMBL" id="CAG6587492.1"/>
    </source>
</evidence>
<evidence type="ECO:0000259" key="8">
    <source>
        <dbReference type="PROSITE" id="PS50157"/>
    </source>
</evidence>
<evidence type="ECO:0000256" key="7">
    <source>
        <dbReference type="PROSITE-ProRule" id="PRU00042"/>
    </source>
</evidence>
<name>A0A8D8KGW4_CULPI</name>
<feature type="domain" description="C2H2-type" evidence="8">
    <location>
        <begin position="397"/>
        <end position="424"/>
    </location>
</feature>
<keyword evidence="2" id="KW-0479">Metal-binding</keyword>
<keyword evidence="5" id="KW-0862">Zinc</keyword>
<feature type="domain" description="C2H2-type" evidence="8">
    <location>
        <begin position="1413"/>
        <end position="1440"/>
    </location>
</feature>
<feature type="domain" description="C2H2-type" evidence="8">
    <location>
        <begin position="1633"/>
        <end position="1660"/>
    </location>
</feature>